<organism evidence="3 4">
    <name type="scientific">Dimargaris cristalligena</name>
    <dbReference type="NCBI Taxonomy" id="215637"/>
    <lineage>
        <taxon>Eukaryota</taxon>
        <taxon>Fungi</taxon>
        <taxon>Fungi incertae sedis</taxon>
        <taxon>Zoopagomycota</taxon>
        <taxon>Kickxellomycotina</taxon>
        <taxon>Dimargaritomycetes</taxon>
        <taxon>Dimargaritales</taxon>
        <taxon>Dimargaritaceae</taxon>
        <taxon>Dimargaris</taxon>
    </lineage>
</organism>
<dbReference type="InterPro" id="IPR036908">
    <property type="entry name" value="RlpA-like_sf"/>
</dbReference>
<dbReference type="PANTHER" id="PTHR31836">
    <property type="match status" value="1"/>
</dbReference>
<dbReference type="EMBL" id="ML002553">
    <property type="protein sequence ID" value="RKP37037.1"/>
    <property type="molecule type" value="Genomic_DNA"/>
</dbReference>
<dbReference type="SUPFAM" id="SSF50685">
    <property type="entry name" value="Barwin-like endoglucanases"/>
    <property type="match status" value="1"/>
</dbReference>
<proteinExistence type="predicted"/>
<protein>
    <submittedName>
        <fullName evidence="3">RlpA-like double-psi beta-barrel-protein domain-containing protein-containing protein</fullName>
    </submittedName>
</protein>
<feature type="domain" description="RlpA-like protein double-psi beta-barrel" evidence="2">
    <location>
        <begin position="3"/>
        <end position="91"/>
    </location>
</feature>
<evidence type="ECO:0000259" key="2">
    <source>
        <dbReference type="Pfam" id="PF03330"/>
    </source>
</evidence>
<keyword evidence="4" id="KW-1185">Reference proteome</keyword>
<dbReference type="Pfam" id="PF03330">
    <property type="entry name" value="DPBB_1"/>
    <property type="match status" value="1"/>
</dbReference>
<evidence type="ECO:0000313" key="3">
    <source>
        <dbReference type="EMBL" id="RKP37037.1"/>
    </source>
</evidence>
<evidence type="ECO:0000313" key="4">
    <source>
        <dbReference type="Proteomes" id="UP000268162"/>
    </source>
</evidence>
<gene>
    <name evidence="3" type="ORF">BJ085DRAFT_2087</name>
</gene>
<dbReference type="InterPro" id="IPR051477">
    <property type="entry name" value="Expansin_CellWall"/>
</dbReference>
<reference evidence="4" key="1">
    <citation type="journal article" date="2018" name="Nat. Microbiol.">
        <title>Leveraging single-cell genomics to expand the fungal tree of life.</title>
        <authorList>
            <person name="Ahrendt S.R."/>
            <person name="Quandt C.A."/>
            <person name="Ciobanu D."/>
            <person name="Clum A."/>
            <person name="Salamov A."/>
            <person name="Andreopoulos B."/>
            <person name="Cheng J.F."/>
            <person name="Woyke T."/>
            <person name="Pelin A."/>
            <person name="Henrissat B."/>
            <person name="Reynolds N.K."/>
            <person name="Benny G.L."/>
            <person name="Smith M.E."/>
            <person name="James T.Y."/>
            <person name="Grigoriev I.V."/>
        </authorList>
    </citation>
    <scope>NUCLEOTIDE SEQUENCE [LARGE SCALE GENOMIC DNA]</scope>
    <source>
        <strain evidence="4">RSA 468</strain>
    </source>
</reference>
<dbReference type="PANTHER" id="PTHR31836:SF21">
    <property type="entry name" value="EXPANSIN-LIKE PROTEIN 7"/>
    <property type="match status" value="1"/>
</dbReference>
<sequence>SYSGQATWYKPGLGACQNTHGEGELVAAINLRQWNKDVVCGTCVQIKGFLGGTVKVKIVDLCPECNHGSLDLSPAAFKHISLLTVGRLPIEWTWA</sequence>
<dbReference type="Proteomes" id="UP000268162">
    <property type="component" value="Unassembled WGS sequence"/>
</dbReference>
<dbReference type="AlphaFoldDB" id="A0A4P9ZU38"/>
<accession>A0A4P9ZU38</accession>
<keyword evidence="1" id="KW-0732">Signal</keyword>
<evidence type="ECO:0000256" key="1">
    <source>
        <dbReference type="ARBA" id="ARBA00022729"/>
    </source>
</evidence>
<feature type="non-terminal residue" evidence="3">
    <location>
        <position position="1"/>
    </location>
</feature>
<name>A0A4P9ZU38_9FUNG</name>
<feature type="non-terminal residue" evidence="3">
    <location>
        <position position="95"/>
    </location>
</feature>
<dbReference type="InterPro" id="IPR009009">
    <property type="entry name" value="RlpA-like_DPBB"/>
</dbReference>
<dbReference type="CDD" id="cd22191">
    <property type="entry name" value="DPBB_RlpA_EXP_N-like"/>
    <property type="match status" value="1"/>
</dbReference>
<dbReference type="STRING" id="215637.A0A4P9ZU38"/>
<dbReference type="Gene3D" id="2.40.40.10">
    <property type="entry name" value="RlpA-like domain"/>
    <property type="match status" value="1"/>
</dbReference>